<keyword evidence="3" id="KW-1185">Reference proteome</keyword>
<proteinExistence type="predicted"/>
<comment type="caution">
    <text evidence="2">The sequence shown here is derived from an EMBL/GenBank/DDBJ whole genome shotgun (WGS) entry which is preliminary data.</text>
</comment>
<dbReference type="OrthoDB" id="9792323at2"/>
<dbReference type="SUPFAM" id="SSF54909">
    <property type="entry name" value="Dimeric alpha+beta barrel"/>
    <property type="match status" value="1"/>
</dbReference>
<dbReference type="eggNOG" id="COG1359">
    <property type="taxonomic scope" value="Bacteria"/>
</dbReference>
<organism evidence="2 3">
    <name type="scientific">Crocosphaera chwakensis CCY0110</name>
    <dbReference type="NCBI Taxonomy" id="391612"/>
    <lineage>
        <taxon>Bacteria</taxon>
        <taxon>Bacillati</taxon>
        <taxon>Cyanobacteriota</taxon>
        <taxon>Cyanophyceae</taxon>
        <taxon>Oscillatoriophycideae</taxon>
        <taxon>Chroococcales</taxon>
        <taxon>Aphanothecaceae</taxon>
        <taxon>Crocosphaera</taxon>
        <taxon>Crocosphaera chwakensis</taxon>
    </lineage>
</organism>
<dbReference type="PROSITE" id="PS51725">
    <property type="entry name" value="ABM"/>
    <property type="match status" value="1"/>
</dbReference>
<gene>
    <name evidence="2" type="ORF">CY0110_22777</name>
</gene>
<dbReference type="Gene3D" id="3.30.70.100">
    <property type="match status" value="1"/>
</dbReference>
<protein>
    <recommendedName>
        <fullName evidence="1">ABM domain-containing protein</fullName>
    </recommendedName>
</protein>
<dbReference type="InterPro" id="IPR011008">
    <property type="entry name" value="Dimeric_a/b-barrel"/>
</dbReference>
<sequence length="138" mass="15684">MNIMNPITVVSKWPLKNGCPPELIKALEKLTEMTRSQPGVLIYLVNLQAPFPVDSNGSPICPYPNPIPLNEQKEIVFIESYSSVQAFSDHFKSPAVTDFLRENIKYFREDPNNPGFPDTAETTEFLDRRFSIYSETKA</sequence>
<dbReference type="EMBL" id="AAXW01000004">
    <property type="protein sequence ID" value="EAZ92970.1"/>
    <property type="molecule type" value="Genomic_DNA"/>
</dbReference>
<evidence type="ECO:0000313" key="2">
    <source>
        <dbReference type="EMBL" id="EAZ92970.1"/>
    </source>
</evidence>
<name>A3ILA1_9CHRO</name>
<reference evidence="2 3" key="1">
    <citation type="submission" date="2007-03" db="EMBL/GenBank/DDBJ databases">
        <authorList>
            <person name="Stal L."/>
            <person name="Ferriera S."/>
            <person name="Johnson J."/>
            <person name="Kravitz S."/>
            <person name="Beeson K."/>
            <person name="Sutton G."/>
            <person name="Rogers Y.-H."/>
            <person name="Friedman R."/>
            <person name="Frazier M."/>
            <person name="Venter J.C."/>
        </authorList>
    </citation>
    <scope>NUCLEOTIDE SEQUENCE [LARGE SCALE GENOMIC DNA]</scope>
    <source>
        <strain evidence="2 3">CCY0110</strain>
    </source>
</reference>
<accession>A3ILA1</accession>
<dbReference type="AlphaFoldDB" id="A3ILA1"/>
<evidence type="ECO:0000313" key="3">
    <source>
        <dbReference type="Proteomes" id="UP000003781"/>
    </source>
</evidence>
<evidence type="ECO:0000259" key="1">
    <source>
        <dbReference type="PROSITE" id="PS51725"/>
    </source>
</evidence>
<feature type="domain" description="ABM" evidence="1">
    <location>
        <begin position="7"/>
        <end position="116"/>
    </location>
</feature>
<dbReference type="Proteomes" id="UP000003781">
    <property type="component" value="Unassembled WGS sequence"/>
</dbReference>
<dbReference type="RefSeq" id="WP_008274115.1">
    <property type="nucleotide sequence ID" value="NZ_AAXW01000004.1"/>
</dbReference>
<dbReference type="InterPro" id="IPR007138">
    <property type="entry name" value="ABM_dom"/>
</dbReference>